<protein>
    <submittedName>
        <fullName evidence="3">Signal peptidase I</fullName>
    </submittedName>
</protein>
<evidence type="ECO:0000313" key="4">
    <source>
        <dbReference type="Proteomes" id="UP000323221"/>
    </source>
</evidence>
<evidence type="ECO:0000256" key="2">
    <source>
        <dbReference type="SAM" id="SignalP"/>
    </source>
</evidence>
<dbReference type="Proteomes" id="UP000323221">
    <property type="component" value="Unassembled WGS sequence"/>
</dbReference>
<keyword evidence="1" id="KW-0472">Membrane</keyword>
<comment type="caution">
    <text evidence="3">The sequence shown here is derived from an EMBL/GenBank/DDBJ whole genome shotgun (WGS) entry which is preliminary data.</text>
</comment>
<keyword evidence="1" id="KW-1133">Transmembrane helix</keyword>
<feature type="transmembrane region" description="Helical" evidence="1">
    <location>
        <begin position="137"/>
        <end position="155"/>
    </location>
</feature>
<keyword evidence="1" id="KW-0812">Transmembrane</keyword>
<dbReference type="PROSITE" id="PS51318">
    <property type="entry name" value="TAT"/>
    <property type="match status" value="1"/>
</dbReference>
<dbReference type="InterPro" id="IPR006311">
    <property type="entry name" value="TAT_signal"/>
</dbReference>
<dbReference type="OrthoDB" id="5125791at2"/>
<reference evidence="3 4" key="1">
    <citation type="submission" date="2019-08" db="EMBL/GenBank/DDBJ databases">
        <title>Agrococcus lahaulensis sp. nov., isolated from a cold desert of the Indian Himalayas.</title>
        <authorList>
            <person name="Qu J.H."/>
        </authorList>
    </citation>
    <scope>NUCLEOTIDE SEQUENCE [LARGE SCALE GENOMIC DNA]</scope>
    <source>
        <strain evidence="3 4">NS18</strain>
    </source>
</reference>
<keyword evidence="4" id="KW-1185">Reference proteome</keyword>
<dbReference type="RefSeq" id="WP_146356149.1">
    <property type="nucleotide sequence ID" value="NZ_VOIR01000013.1"/>
</dbReference>
<feature type="chain" id="PRO_5024292080" evidence="2">
    <location>
        <begin position="23"/>
        <end position="167"/>
    </location>
</feature>
<gene>
    <name evidence="3" type="ORF">FQ330_06445</name>
</gene>
<evidence type="ECO:0000313" key="3">
    <source>
        <dbReference type="EMBL" id="KAA6433723.1"/>
    </source>
</evidence>
<sequence length="167" mass="16596">MIALRRIAIATLALLAAAAAVAAVLWAAALAGLAHPVVVATGAMQPSYAAGDLLVTTRVPTADLAEGDVVSVPSGGTLLPERIVAVEALAPGSWSLTTAADATERVSEHRVGAEAWAPTLRVPGIGAVAASVLEPKLGLPLLAAAGLLLAVVLFAKSPAAPPARRLV</sequence>
<dbReference type="AlphaFoldDB" id="A0A5M8QFM3"/>
<feature type="signal peptide" evidence="2">
    <location>
        <begin position="1"/>
        <end position="22"/>
    </location>
</feature>
<name>A0A5M8QFM3_9MICO</name>
<evidence type="ECO:0000256" key="1">
    <source>
        <dbReference type="SAM" id="Phobius"/>
    </source>
</evidence>
<accession>A0A5M8QFM3</accession>
<keyword evidence="2" id="KW-0732">Signal</keyword>
<organism evidence="3 4">
    <name type="scientific">Agrococcus sediminis</name>
    <dbReference type="NCBI Taxonomy" id="2599924"/>
    <lineage>
        <taxon>Bacteria</taxon>
        <taxon>Bacillati</taxon>
        <taxon>Actinomycetota</taxon>
        <taxon>Actinomycetes</taxon>
        <taxon>Micrococcales</taxon>
        <taxon>Microbacteriaceae</taxon>
        <taxon>Agrococcus</taxon>
    </lineage>
</organism>
<dbReference type="EMBL" id="VOIR01000013">
    <property type="protein sequence ID" value="KAA6433723.1"/>
    <property type="molecule type" value="Genomic_DNA"/>
</dbReference>
<proteinExistence type="predicted"/>